<dbReference type="SUPFAM" id="SSF51735">
    <property type="entry name" value="NAD(P)-binding Rossmann-fold domains"/>
    <property type="match status" value="1"/>
</dbReference>
<dbReference type="PRINTS" id="PR00081">
    <property type="entry name" value="GDHRDH"/>
</dbReference>
<dbReference type="FunFam" id="3.40.50.720:FF:000084">
    <property type="entry name" value="Short-chain dehydrogenase reductase"/>
    <property type="match status" value="1"/>
</dbReference>
<dbReference type="AlphaFoldDB" id="A0AAE3GZJ1"/>
<dbReference type="EMBL" id="RJUF01000004">
    <property type="protein sequence ID" value="MCP9761937.1"/>
    <property type="molecule type" value="Genomic_DNA"/>
</dbReference>
<dbReference type="PROSITE" id="PS00061">
    <property type="entry name" value="ADH_SHORT"/>
    <property type="match status" value="1"/>
</dbReference>
<dbReference type="Gene3D" id="3.40.50.720">
    <property type="entry name" value="NAD(P)-binding Rossmann-like Domain"/>
    <property type="match status" value="1"/>
</dbReference>
<name>A0AAE3GZJ1_9BACT</name>
<comment type="caution">
    <text evidence="2">The sequence shown here is derived from an EMBL/GenBank/DDBJ whole genome shotgun (WGS) entry which is preliminary data.</text>
</comment>
<comment type="similarity">
    <text evidence="1">Belongs to the short-chain dehydrogenases/reductases (SDR) family.</text>
</comment>
<keyword evidence="3" id="KW-1185">Reference proteome</keyword>
<dbReference type="InterPro" id="IPR002347">
    <property type="entry name" value="SDR_fam"/>
</dbReference>
<dbReference type="PRINTS" id="PR00080">
    <property type="entry name" value="SDRFAMILY"/>
</dbReference>
<dbReference type="InterPro" id="IPR020904">
    <property type="entry name" value="Sc_DH/Rdtase_CS"/>
</dbReference>
<evidence type="ECO:0000256" key="1">
    <source>
        <dbReference type="ARBA" id="ARBA00006484"/>
    </source>
</evidence>
<protein>
    <submittedName>
        <fullName evidence="2">SDR family oxidoreductase</fullName>
    </submittedName>
</protein>
<dbReference type="Proteomes" id="UP001204144">
    <property type="component" value="Unassembled WGS sequence"/>
</dbReference>
<dbReference type="PANTHER" id="PTHR43975">
    <property type="entry name" value="ZGC:101858"/>
    <property type="match status" value="1"/>
</dbReference>
<accession>A0AAE3GZJ1</accession>
<evidence type="ECO:0000313" key="3">
    <source>
        <dbReference type="Proteomes" id="UP001204144"/>
    </source>
</evidence>
<dbReference type="RefSeq" id="WP_255035685.1">
    <property type="nucleotide sequence ID" value="NZ_RJUF01000004.1"/>
</dbReference>
<dbReference type="InterPro" id="IPR036291">
    <property type="entry name" value="NAD(P)-bd_dom_sf"/>
</dbReference>
<dbReference type="Pfam" id="PF13561">
    <property type="entry name" value="adh_short_C2"/>
    <property type="match status" value="1"/>
</dbReference>
<dbReference type="CDD" id="cd05233">
    <property type="entry name" value="SDR_c"/>
    <property type="match status" value="1"/>
</dbReference>
<evidence type="ECO:0000313" key="2">
    <source>
        <dbReference type="EMBL" id="MCP9761937.1"/>
    </source>
</evidence>
<dbReference type="PANTHER" id="PTHR43975:SF2">
    <property type="entry name" value="EG:BACR7A4.14 PROTEIN-RELATED"/>
    <property type="match status" value="1"/>
</dbReference>
<sequence length="263" mass="28540">MMLSGKVIIITGACTGIGKAVAIKCVQEGAKVVINGLEDDLGVELIGFLGNENAELVIGDITESHLPNLLVETAKKTFGKLDAVVNNAAFIATSDIDNTEIAFFEKMFKVNTIAPFALIQASTKELSNNGGCVVNIGSINAWGGEPHLLAYSVSKGALMTLTRNLGDSLFRQKGIRVNQINPGWVLTDKEKRNKKEQGMKDNWFEDISDFFAPAGRIFKPEEIANMAAFLLSDQCGPVSSQVFDMEQFPLIGRNMPKDIIITK</sequence>
<proteinExistence type="inferred from homology"/>
<organism evidence="2 3">
    <name type="scientific">Lacihabitans soyangensis</name>
    <dbReference type="NCBI Taxonomy" id="869394"/>
    <lineage>
        <taxon>Bacteria</taxon>
        <taxon>Pseudomonadati</taxon>
        <taxon>Bacteroidota</taxon>
        <taxon>Cytophagia</taxon>
        <taxon>Cytophagales</taxon>
        <taxon>Leadbetterellaceae</taxon>
        <taxon>Lacihabitans</taxon>
    </lineage>
</organism>
<gene>
    <name evidence="2" type="ORF">EGI31_03145</name>
</gene>
<reference evidence="2 3" key="1">
    <citation type="submission" date="2018-11" db="EMBL/GenBank/DDBJ databases">
        <title>Novel bacteria species description.</title>
        <authorList>
            <person name="Han J.-H."/>
        </authorList>
    </citation>
    <scope>NUCLEOTIDE SEQUENCE [LARGE SCALE GENOMIC DNA]</scope>
    <source>
        <strain evidence="2 3">KCTC23259</strain>
    </source>
</reference>